<comment type="caution">
    <text evidence="2">The sequence shown here is derived from an EMBL/GenBank/DDBJ whole genome shotgun (WGS) entry which is preliminary data.</text>
</comment>
<keyword evidence="1" id="KW-0472">Membrane</keyword>
<name>A0ABV1MLW0_9BACI</name>
<dbReference type="Proteomes" id="UP001478862">
    <property type="component" value="Unassembled WGS sequence"/>
</dbReference>
<evidence type="ECO:0000313" key="2">
    <source>
        <dbReference type="EMBL" id="MEQ6353512.1"/>
    </source>
</evidence>
<dbReference type="RefSeq" id="WP_349658272.1">
    <property type="nucleotide sequence ID" value="NZ_JBEGDG010000001.1"/>
</dbReference>
<dbReference type="InterPro" id="IPR021359">
    <property type="entry name" value="DUF2812"/>
</dbReference>
<dbReference type="Pfam" id="PF11193">
    <property type="entry name" value="DUF2812"/>
    <property type="match status" value="1"/>
</dbReference>
<evidence type="ECO:0000256" key="1">
    <source>
        <dbReference type="SAM" id="Phobius"/>
    </source>
</evidence>
<feature type="transmembrane region" description="Helical" evidence="1">
    <location>
        <begin position="149"/>
        <end position="170"/>
    </location>
</feature>
<reference evidence="2 3" key="1">
    <citation type="submission" date="2024-06" db="EMBL/GenBank/DDBJ databases">
        <title>Lysinibacillus zambalefons sp. nov., a Novel Firmicute Isolated from the Poon Bato Zambales Hyperalkaline Spring.</title>
        <authorList>
            <person name="Aja J.A."/>
            <person name="Lazaro J.E.H."/>
            <person name="Llorin L.D."/>
            <person name="Lim K.R."/>
            <person name="Teodosio J."/>
            <person name="Dalisay D.S."/>
        </authorList>
    </citation>
    <scope>NUCLEOTIDE SEQUENCE [LARGE SCALE GENOMIC DNA]</scope>
    <source>
        <strain evidence="2 3">M3</strain>
    </source>
</reference>
<evidence type="ECO:0000313" key="3">
    <source>
        <dbReference type="Proteomes" id="UP001478862"/>
    </source>
</evidence>
<sequence>MRNKRYMPSIGLAFSEARDMKKLSEKAAKGWHLKRLRFAGYGLEKGEPEEAVFNIDYRKLRKDEEAEYFTLFAYGGWTHVCSSTNMHIFKAAPETTPIYSDAESSIDKLARLAKSVNLVASIALAITMVLWIFMIFASGTIQHIAEQGFTYSIIFTVPALMTSGGVYYHMWKNLRLKSKHI</sequence>
<protein>
    <submittedName>
        <fullName evidence="2">DUF2812 domain-containing protein</fullName>
    </submittedName>
</protein>
<feature type="transmembrane region" description="Helical" evidence="1">
    <location>
        <begin position="116"/>
        <end position="137"/>
    </location>
</feature>
<keyword evidence="1" id="KW-0812">Transmembrane</keyword>
<accession>A0ABV1MLW0</accession>
<proteinExistence type="predicted"/>
<keyword evidence="1" id="KW-1133">Transmembrane helix</keyword>
<keyword evidence="3" id="KW-1185">Reference proteome</keyword>
<dbReference type="EMBL" id="JBEGDG010000001">
    <property type="protein sequence ID" value="MEQ6353512.1"/>
    <property type="molecule type" value="Genomic_DNA"/>
</dbReference>
<gene>
    <name evidence="2" type="ORF">ABNX05_02670</name>
</gene>
<organism evidence="2 3">
    <name type="scientific">Lysinibacillus zambalensis</name>
    <dbReference type="NCBI Taxonomy" id="3160866"/>
    <lineage>
        <taxon>Bacteria</taxon>
        <taxon>Bacillati</taxon>
        <taxon>Bacillota</taxon>
        <taxon>Bacilli</taxon>
        <taxon>Bacillales</taxon>
        <taxon>Bacillaceae</taxon>
        <taxon>Lysinibacillus</taxon>
    </lineage>
</organism>